<dbReference type="CDD" id="cd17321">
    <property type="entry name" value="MFS_MMR_MDR_like"/>
    <property type="match status" value="1"/>
</dbReference>
<comment type="caution">
    <text evidence="7">The sequence shown here is derived from an EMBL/GenBank/DDBJ whole genome shotgun (WGS) entry which is preliminary data.</text>
</comment>
<gene>
    <name evidence="7" type="primary">stp_1</name>
    <name evidence="7" type="ORF">GAK35_01908</name>
</gene>
<evidence type="ECO:0000313" key="7">
    <source>
        <dbReference type="EMBL" id="KAF1044120.1"/>
    </source>
</evidence>
<feature type="domain" description="Major facilitator superfamily (MFS) profile" evidence="6">
    <location>
        <begin position="12"/>
        <end position="502"/>
    </location>
</feature>
<dbReference type="PANTHER" id="PTHR42718:SF49">
    <property type="entry name" value="EXPORT PROTEIN"/>
    <property type="match status" value="1"/>
</dbReference>
<dbReference type="PROSITE" id="PS50850">
    <property type="entry name" value="MFS"/>
    <property type="match status" value="1"/>
</dbReference>
<feature type="transmembrane region" description="Helical" evidence="5">
    <location>
        <begin position="259"/>
        <end position="279"/>
    </location>
</feature>
<evidence type="ECO:0000256" key="3">
    <source>
        <dbReference type="ARBA" id="ARBA00022989"/>
    </source>
</evidence>
<feature type="transmembrane region" description="Helical" evidence="5">
    <location>
        <begin position="137"/>
        <end position="159"/>
    </location>
</feature>
<evidence type="ECO:0000256" key="5">
    <source>
        <dbReference type="SAM" id="Phobius"/>
    </source>
</evidence>
<dbReference type="PANTHER" id="PTHR42718">
    <property type="entry name" value="MAJOR FACILITATOR SUPERFAMILY MULTIDRUG TRANSPORTER MFSC"/>
    <property type="match status" value="1"/>
</dbReference>
<feature type="transmembrane region" description="Helical" evidence="5">
    <location>
        <begin position="78"/>
        <end position="97"/>
    </location>
</feature>
<feature type="transmembrane region" description="Helical" evidence="5">
    <location>
        <begin position="329"/>
        <end position="350"/>
    </location>
</feature>
<evidence type="ECO:0000313" key="8">
    <source>
        <dbReference type="Proteomes" id="UP000462435"/>
    </source>
</evidence>
<feature type="transmembrane region" description="Helical" evidence="5">
    <location>
        <begin position="224"/>
        <end position="247"/>
    </location>
</feature>
<dbReference type="SUPFAM" id="SSF103473">
    <property type="entry name" value="MFS general substrate transporter"/>
    <property type="match status" value="1"/>
</dbReference>
<reference evidence="8" key="1">
    <citation type="journal article" date="2020" name="MBio">
        <title>Horizontal gene transfer to a defensive symbiont with a reduced genome amongst a multipartite beetle microbiome.</title>
        <authorList>
            <person name="Waterworth S.C."/>
            <person name="Florez L.V."/>
            <person name="Rees E.R."/>
            <person name="Hertweck C."/>
            <person name="Kaltenpoth M."/>
            <person name="Kwan J.C."/>
        </authorList>
    </citation>
    <scope>NUCLEOTIDE SEQUENCE [LARGE SCALE GENOMIC DNA]</scope>
</reference>
<feature type="transmembrane region" description="Helical" evidence="5">
    <location>
        <begin position="299"/>
        <end position="317"/>
    </location>
</feature>
<evidence type="ECO:0000256" key="4">
    <source>
        <dbReference type="ARBA" id="ARBA00023136"/>
    </source>
</evidence>
<dbReference type="InterPro" id="IPR020846">
    <property type="entry name" value="MFS_dom"/>
</dbReference>
<sequence length="521" mass="54049">MRTLFSTPTGRVLLTGSLGCAMTVLDTNVVGIVLPTIARDLGASFADIEWVVSAYVLCFAALLLPAGSIADRYGRKRVFLCGITLFALTSLACAWASSAQALYAARAAQGVGAAFLLAPALAVIGHAFHDEAERARAWAVWGGIMGLTMVLAPLIGGAINALLGWRWAFAINLPICLLLGAAVLRNIPESRNPAPRPLDVPGILSFSSAVFMLTWALITGPERGWSSVVCVARGMGGALLFALFIAVERRRAHPMLDLSLFHSPGFVAAVAAMFAYAASAQVMASLLPLFLQNARGLDAASAGLAMLPFALAMLLLPQLGRKLGQRLPCAQILALGLCTTALGNLLMMLAARSASAPLTVLGMAVLGSGGGLLNGETQKAFMGNVPRDRACMASGISTTSRFTGVLAGFAGLGAVLAEGARDAMARALATVEGGSAHATEFIARAMAGDFDDAAHLYPQQQQAVIAAARRAYGAGFSHVFTAAALLALCAAGVVIWSIRRSSRPAPATPRAAEPIRRTPRS</sequence>
<dbReference type="Gene3D" id="1.20.1250.20">
    <property type="entry name" value="MFS general substrate transporter like domains"/>
    <property type="match status" value="1"/>
</dbReference>
<dbReference type="InterPro" id="IPR011701">
    <property type="entry name" value="MFS"/>
</dbReference>
<feature type="transmembrane region" description="Helical" evidence="5">
    <location>
        <begin position="165"/>
        <end position="186"/>
    </location>
</feature>
<protein>
    <submittedName>
        <fullName evidence="7">Multidrug resistance protein Stp</fullName>
    </submittedName>
</protein>
<dbReference type="EMBL" id="WNDX01000048">
    <property type="protein sequence ID" value="KAF1044120.1"/>
    <property type="molecule type" value="Genomic_DNA"/>
</dbReference>
<feature type="transmembrane region" description="Helical" evidence="5">
    <location>
        <begin position="103"/>
        <end position="125"/>
    </location>
</feature>
<dbReference type="Gene3D" id="1.20.1720.10">
    <property type="entry name" value="Multidrug resistance protein D"/>
    <property type="match status" value="1"/>
</dbReference>
<evidence type="ECO:0000256" key="1">
    <source>
        <dbReference type="ARBA" id="ARBA00004141"/>
    </source>
</evidence>
<dbReference type="Proteomes" id="UP000462435">
    <property type="component" value="Unassembled WGS sequence"/>
</dbReference>
<dbReference type="Pfam" id="PF07690">
    <property type="entry name" value="MFS_1"/>
    <property type="match status" value="1"/>
</dbReference>
<feature type="transmembrane region" description="Helical" evidence="5">
    <location>
        <begin position="198"/>
        <end position="218"/>
    </location>
</feature>
<dbReference type="GO" id="GO:0016020">
    <property type="term" value="C:membrane"/>
    <property type="evidence" value="ECO:0007669"/>
    <property type="project" value="UniProtKB-SubCell"/>
</dbReference>
<feature type="transmembrane region" description="Helical" evidence="5">
    <location>
        <begin position="12"/>
        <end position="38"/>
    </location>
</feature>
<comment type="subcellular location">
    <subcellularLocation>
        <location evidence="1">Membrane</location>
        <topology evidence="1">Multi-pass membrane protein</topology>
    </subcellularLocation>
</comment>
<feature type="transmembrane region" description="Helical" evidence="5">
    <location>
        <begin position="50"/>
        <end position="66"/>
    </location>
</feature>
<evidence type="ECO:0000256" key="2">
    <source>
        <dbReference type="ARBA" id="ARBA00022692"/>
    </source>
</evidence>
<dbReference type="AlphaFoldDB" id="A0A7V8FXF0"/>
<keyword evidence="2 5" id="KW-0812">Transmembrane</keyword>
<accession>A0A7V8FXF0</accession>
<dbReference type="InterPro" id="IPR036259">
    <property type="entry name" value="MFS_trans_sf"/>
</dbReference>
<feature type="transmembrane region" description="Helical" evidence="5">
    <location>
        <begin position="356"/>
        <end position="373"/>
    </location>
</feature>
<evidence type="ECO:0000259" key="6">
    <source>
        <dbReference type="PROSITE" id="PS50850"/>
    </source>
</evidence>
<name>A0A7V8FXF0_9BURK</name>
<proteinExistence type="predicted"/>
<dbReference type="GO" id="GO:0022857">
    <property type="term" value="F:transmembrane transporter activity"/>
    <property type="evidence" value="ECO:0007669"/>
    <property type="project" value="InterPro"/>
</dbReference>
<keyword evidence="4 5" id="KW-0472">Membrane</keyword>
<feature type="transmembrane region" description="Helical" evidence="5">
    <location>
        <begin position="479"/>
        <end position="498"/>
    </location>
</feature>
<keyword evidence="3 5" id="KW-1133">Transmembrane helix</keyword>
<organism evidence="7 8">
    <name type="scientific">Herbaspirillum frisingense</name>
    <dbReference type="NCBI Taxonomy" id="92645"/>
    <lineage>
        <taxon>Bacteria</taxon>
        <taxon>Pseudomonadati</taxon>
        <taxon>Pseudomonadota</taxon>
        <taxon>Betaproteobacteria</taxon>
        <taxon>Burkholderiales</taxon>
        <taxon>Oxalobacteraceae</taxon>
        <taxon>Herbaspirillum</taxon>
    </lineage>
</organism>